<gene>
    <name evidence="1" type="ORF">AB447_212335</name>
</gene>
<dbReference type="Proteomes" id="UP000036168">
    <property type="component" value="Unassembled WGS sequence"/>
</dbReference>
<organism evidence="1 2">
    <name type="scientific">Bacillus glycinifermentans</name>
    <dbReference type="NCBI Taxonomy" id="1664069"/>
    <lineage>
        <taxon>Bacteria</taxon>
        <taxon>Bacillati</taxon>
        <taxon>Bacillota</taxon>
        <taxon>Bacilli</taxon>
        <taxon>Bacillales</taxon>
        <taxon>Bacillaceae</taxon>
        <taxon>Bacillus</taxon>
    </lineage>
</organism>
<evidence type="ECO:0000313" key="1">
    <source>
        <dbReference type="EMBL" id="KRT95284.1"/>
    </source>
</evidence>
<dbReference type="EMBL" id="LECW02000004">
    <property type="protein sequence ID" value="KRT95284.1"/>
    <property type="molecule type" value="Genomic_DNA"/>
</dbReference>
<protein>
    <submittedName>
        <fullName evidence="1">Uncharacterized protein</fullName>
    </submittedName>
</protein>
<name>A0A0T6BUG5_9BACI</name>
<dbReference type="AlphaFoldDB" id="A0A0T6BUG5"/>
<comment type="caution">
    <text evidence="1">The sequence shown here is derived from an EMBL/GenBank/DDBJ whole genome shotgun (WGS) entry which is preliminary data.</text>
</comment>
<accession>A0A0T6BUG5</accession>
<reference evidence="1 2" key="1">
    <citation type="journal article" date="2015" name="Int. J. Syst. Evol. Microbiol.">
        <title>Bacillus glycinifermentans sp. nov., isolated from fermented soybean paste.</title>
        <authorList>
            <person name="Kim S.J."/>
            <person name="Dunlap C.A."/>
            <person name="Kwon S.W."/>
            <person name="Rooney A.P."/>
        </authorList>
    </citation>
    <scope>NUCLEOTIDE SEQUENCE [LARGE SCALE GENOMIC DNA]</scope>
    <source>
        <strain evidence="1 2">GO-13</strain>
    </source>
</reference>
<evidence type="ECO:0000313" key="2">
    <source>
        <dbReference type="Proteomes" id="UP000036168"/>
    </source>
</evidence>
<proteinExistence type="predicted"/>
<sequence length="60" mass="6895">MRPNFYAMGAKKFFVISAKNKAIRNLFCIYLLRASRHFYVFSGENVTKITIFQVGTNIAS</sequence>